<dbReference type="Proteomes" id="UP000233524">
    <property type="component" value="Unassembled WGS sequence"/>
</dbReference>
<organism evidence="1 2">
    <name type="scientific">Lomentospora prolificans</name>
    <dbReference type="NCBI Taxonomy" id="41688"/>
    <lineage>
        <taxon>Eukaryota</taxon>
        <taxon>Fungi</taxon>
        <taxon>Dikarya</taxon>
        <taxon>Ascomycota</taxon>
        <taxon>Pezizomycotina</taxon>
        <taxon>Sordariomycetes</taxon>
        <taxon>Hypocreomycetidae</taxon>
        <taxon>Microascales</taxon>
        <taxon>Microascaceae</taxon>
        <taxon>Lomentospora</taxon>
    </lineage>
</organism>
<keyword evidence="2" id="KW-1185">Reference proteome</keyword>
<dbReference type="AlphaFoldDB" id="A0A2N3N4V5"/>
<dbReference type="InterPro" id="IPR036770">
    <property type="entry name" value="Ankyrin_rpt-contain_sf"/>
</dbReference>
<protein>
    <submittedName>
        <fullName evidence="1">Uncharacterized protein</fullName>
    </submittedName>
</protein>
<dbReference type="STRING" id="41688.A0A2N3N4V5"/>
<dbReference type="OrthoDB" id="46529at2759"/>
<comment type="caution">
    <text evidence="1">The sequence shown here is derived from an EMBL/GenBank/DDBJ whole genome shotgun (WGS) entry which is preliminary data.</text>
</comment>
<evidence type="ECO:0000313" key="2">
    <source>
        <dbReference type="Proteomes" id="UP000233524"/>
    </source>
</evidence>
<proteinExistence type="predicted"/>
<name>A0A2N3N4V5_9PEZI</name>
<evidence type="ECO:0000313" key="1">
    <source>
        <dbReference type="EMBL" id="PKS07455.1"/>
    </source>
</evidence>
<dbReference type="VEuPathDB" id="FungiDB:jhhlp_006059"/>
<reference evidence="1 2" key="1">
    <citation type="journal article" date="2017" name="G3 (Bethesda)">
        <title>First Draft Genome Sequence of the Pathogenic Fungus Lomentospora prolificans (Formerly Scedosporium prolificans).</title>
        <authorList>
            <person name="Luo R."/>
            <person name="Zimin A."/>
            <person name="Workman R."/>
            <person name="Fan Y."/>
            <person name="Pertea G."/>
            <person name="Grossman N."/>
            <person name="Wear M.P."/>
            <person name="Jia B."/>
            <person name="Miller H."/>
            <person name="Casadevall A."/>
            <person name="Timp W."/>
            <person name="Zhang S.X."/>
            <person name="Salzberg S.L."/>
        </authorList>
    </citation>
    <scope>NUCLEOTIDE SEQUENCE [LARGE SCALE GENOMIC DNA]</scope>
    <source>
        <strain evidence="1 2">JHH-5317</strain>
    </source>
</reference>
<dbReference type="InParanoid" id="A0A2N3N4V5"/>
<dbReference type="EMBL" id="NLAX01000701">
    <property type="protein sequence ID" value="PKS07455.1"/>
    <property type="molecule type" value="Genomic_DNA"/>
</dbReference>
<accession>A0A2N3N4V5</accession>
<gene>
    <name evidence="1" type="ORF">jhhlp_006059</name>
</gene>
<dbReference type="Gene3D" id="1.25.40.20">
    <property type="entry name" value="Ankyrin repeat-containing domain"/>
    <property type="match status" value="1"/>
</dbReference>
<sequence>MTTCKACDEPLLLSVVDSDDEGNSSAAGASVPDDLHLPCDCHFHWQCLLDRATDVVSSLRCPACGSALAQAAGSSSSSARQPPILTTYISEGGVEENLDILPIITEEAYVEANPEARPARALHIMAKEGDVEGAVELLHTVSEDEAGNAEEALGRLIRYQDPLASMKSALHLAVEAGQVESVWLLLWLSSSLPEPAFPDTTRAQAQAIGLGRLSVSSPAQDLRSLRDANGHTSEALARESPMLFPLVQAGVLAP</sequence>